<name>M0QR22_9ACTN</name>
<dbReference type="EMBL" id="BANX01000039">
    <property type="protein sequence ID" value="GAC70721.1"/>
    <property type="molecule type" value="Genomic_DNA"/>
</dbReference>
<comment type="caution">
    <text evidence="1">The sequence shown here is derived from an EMBL/GenBank/DDBJ whole genome shotgun (WGS) entry which is preliminary data.</text>
</comment>
<accession>M0QR22</accession>
<dbReference type="Pfam" id="PF23140">
    <property type="entry name" value="Gp80"/>
    <property type="match status" value="1"/>
</dbReference>
<sequence>MANLWLNWVRGSSTTPPTTVYAQLHVGVPGATAASNLSAGTVGGTVRVAITFAAASGGSISITGTAPSWTCSASAVSETLSHVSFFDASSGGNCLWTAALNSTRTWSTGDTYTLSTDSLNLTPLAAN</sequence>
<dbReference type="InterPro" id="IPR056908">
    <property type="entry name" value="Gp80-like"/>
</dbReference>
<gene>
    <name evidence="1" type="ORF">GS4_39_00520</name>
</gene>
<evidence type="ECO:0000313" key="2">
    <source>
        <dbReference type="Proteomes" id="UP000011666"/>
    </source>
</evidence>
<evidence type="ECO:0000313" key="1">
    <source>
        <dbReference type="EMBL" id="GAC70721.1"/>
    </source>
</evidence>
<dbReference type="AlphaFoldDB" id="M0QR22"/>
<dbReference type="Proteomes" id="UP000011666">
    <property type="component" value="Unassembled WGS sequence"/>
</dbReference>
<organism evidence="1 2">
    <name type="scientific">Gordonia soli NBRC 108243</name>
    <dbReference type="NCBI Taxonomy" id="1223545"/>
    <lineage>
        <taxon>Bacteria</taxon>
        <taxon>Bacillati</taxon>
        <taxon>Actinomycetota</taxon>
        <taxon>Actinomycetes</taxon>
        <taxon>Mycobacteriales</taxon>
        <taxon>Gordoniaceae</taxon>
        <taxon>Gordonia</taxon>
    </lineage>
</organism>
<dbReference type="eggNOG" id="ENOG5030HVV">
    <property type="taxonomic scope" value="Bacteria"/>
</dbReference>
<protein>
    <submittedName>
        <fullName evidence="1">Uncharacterized protein</fullName>
    </submittedName>
</protein>
<reference evidence="1 2" key="1">
    <citation type="submission" date="2013-01" db="EMBL/GenBank/DDBJ databases">
        <title>Whole genome shotgun sequence of Gordonia soli NBRC 108243.</title>
        <authorList>
            <person name="Isaki-Nakamura S."/>
            <person name="Hosoyama A."/>
            <person name="Tsuchikane K."/>
            <person name="Ando Y."/>
            <person name="Baba S."/>
            <person name="Ohji S."/>
            <person name="Hamada M."/>
            <person name="Tamura T."/>
            <person name="Yamazoe A."/>
            <person name="Yamazaki S."/>
            <person name="Fujita N."/>
        </authorList>
    </citation>
    <scope>NUCLEOTIDE SEQUENCE [LARGE SCALE GENOMIC DNA]</scope>
    <source>
        <strain evidence="1 2">NBRC 108243</strain>
    </source>
</reference>
<keyword evidence="2" id="KW-1185">Reference proteome</keyword>
<proteinExistence type="predicted"/>
<dbReference type="STRING" id="1223545.GS4_39_00520"/>